<evidence type="ECO:0000313" key="1">
    <source>
        <dbReference type="EMBL" id="VUZ44435.1"/>
    </source>
</evidence>
<dbReference type="AlphaFoldDB" id="A0A564YAY2"/>
<sequence length="137" mass="15933">MTIPNILQKGVMNNDQRVRDFERVANTIECLPDWVCKLVEQCMDRMVLQFFGDITITIIAPKNYPREPARVDDFKSVCQLIGLSRFETIVFDADATMFNASFAYIFTNIFTKLCVKRGFPMPRIVRILQESIENEQQ</sequence>
<protein>
    <submittedName>
        <fullName evidence="1">Uncharacterized protein</fullName>
    </submittedName>
</protein>
<evidence type="ECO:0000313" key="2">
    <source>
        <dbReference type="Proteomes" id="UP000321570"/>
    </source>
</evidence>
<proteinExistence type="predicted"/>
<dbReference type="Proteomes" id="UP000321570">
    <property type="component" value="Unassembled WGS sequence"/>
</dbReference>
<name>A0A564YAY2_HYMDI</name>
<gene>
    <name evidence="1" type="ORF">WMSIL1_LOCUS4635</name>
</gene>
<dbReference type="EMBL" id="CABIJS010000123">
    <property type="protein sequence ID" value="VUZ44435.1"/>
    <property type="molecule type" value="Genomic_DNA"/>
</dbReference>
<keyword evidence="2" id="KW-1185">Reference proteome</keyword>
<organism evidence="1 2">
    <name type="scientific">Hymenolepis diminuta</name>
    <name type="common">Rat tapeworm</name>
    <dbReference type="NCBI Taxonomy" id="6216"/>
    <lineage>
        <taxon>Eukaryota</taxon>
        <taxon>Metazoa</taxon>
        <taxon>Spiralia</taxon>
        <taxon>Lophotrochozoa</taxon>
        <taxon>Platyhelminthes</taxon>
        <taxon>Cestoda</taxon>
        <taxon>Eucestoda</taxon>
        <taxon>Cyclophyllidea</taxon>
        <taxon>Hymenolepididae</taxon>
        <taxon>Hymenolepis</taxon>
    </lineage>
</organism>
<accession>A0A564YAY2</accession>
<reference evidence="1 2" key="1">
    <citation type="submission" date="2019-07" db="EMBL/GenBank/DDBJ databases">
        <authorList>
            <person name="Jastrzebski P J."/>
            <person name="Paukszto L."/>
            <person name="Jastrzebski P J."/>
        </authorList>
    </citation>
    <scope>NUCLEOTIDE SEQUENCE [LARGE SCALE GENOMIC DNA]</scope>
    <source>
        <strain evidence="1 2">WMS-il1</strain>
    </source>
</reference>